<reference evidence="3 4" key="1">
    <citation type="journal article" date="2013" name="Genome Announc.">
        <title>Draft Genome Sequence of Strain JLT2015T, Belonging to the Family Sphingomonadaceae of the Alphaproteobacteria.</title>
        <authorList>
            <person name="Tang K."/>
            <person name="Liu K."/>
            <person name="Li S."/>
            <person name="Jiao N."/>
        </authorList>
    </citation>
    <scope>NUCLEOTIDE SEQUENCE [LARGE SCALE GENOMIC DNA]</scope>
    <source>
        <strain evidence="3 4">JLT2015</strain>
    </source>
</reference>
<dbReference type="PATRIC" id="fig|1234595.3.peg.848"/>
<dbReference type="SMART" id="SM00267">
    <property type="entry name" value="GGDEF"/>
    <property type="match status" value="1"/>
</dbReference>
<dbReference type="NCBIfam" id="TIGR00254">
    <property type="entry name" value="GGDEF"/>
    <property type="match status" value="1"/>
</dbReference>
<dbReference type="PANTHER" id="PTHR44757:SF2">
    <property type="entry name" value="BIOFILM ARCHITECTURE MAINTENANCE PROTEIN MBAA"/>
    <property type="match status" value="1"/>
</dbReference>
<dbReference type="GO" id="GO:0007165">
    <property type="term" value="P:signal transduction"/>
    <property type="evidence" value="ECO:0007669"/>
    <property type="project" value="InterPro"/>
</dbReference>
<organism evidence="3 4">
    <name type="scientific">Pacificimonas flava</name>
    <dbReference type="NCBI Taxonomy" id="1234595"/>
    <lineage>
        <taxon>Bacteria</taxon>
        <taxon>Pseudomonadati</taxon>
        <taxon>Pseudomonadota</taxon>
        <taxon>Alphaproteobacteria</taxon>
        <taxon>Sphingomonadales</taxon>
        <taxon>Sphingosinicellaceae</taxon>
        <taxon>Pacificimonas</taxon>
    </lineage>
</organism>
<evidence type="ECO:0000313" key="3">
    <source>
        <dbReference type="EMBL" id="EMD83877.1"/>
    </source>
</evidence>
<dbReference type="PROSITE" id="PS50885">
    <property type="entry name" value="HAMP"/>
    <property type="match status" value="1"/>
</dbReference>
<name>M2U794_9SPHN</name>
<dbReference type="Gene3D" id="3.30.70.270">
    <property type="match status" value="1"/>
</dbReference>
<dbReference type="InterPro" id="IPR029787">
    <property type="entry name" value="Nucleotide_cyclase"/>
</dbReference>
<dbReference type="SUPFAM" id="SSF55073">
    <property type="entry name" value="Nucleotide cyclase"/>
    <property type="match status" value="1"/>
</dbReference>
<protein>
    <submittedName>
        <fullName evidence="3">Signaling protein</fullName>
    </submittedName>
</protein>
<dbReference type="InterPro" id="IPR043128">
    <property type="entry name" value="Rev_trsase/Diguanyl_cyclase"/>
</dbReference>
<dbReference type="CDD" id="cd01949">
    <property type="entry name" value="GGDEF"/>
    <property type="match status" value="1"/>
</dbReference>
<dbReference type="AlphaFoldDB" id="M2U794"/>
<evidence type="ECO:0000313" key="4">
    <source>
        <dbReference type="Proteomes" id="UP000011717"/>
    </source>
</evidence>
<dbReference type="InterPro" id="IPR000160">
    <property type="entry name" value="GGDEF_dom"/>
</dbReference>
<keyword evidence="4" id="KW-1185">Reference proteome</keyword>
<dbReference type="EMBL" id="AMRV01000002">
    <property type="protein sequence ID" value="EMD83877.1"/>
    <property type="molecule type" value="Genomic_DNA"/>
</dbReference>
<dbReference type="CDD" id="cd06225">
    <property type="entry name" value="HAMP"/>
    <property type="match status" value="1"/>
</dbReference>
<comment type="caution">
    <text evidence="3">The sequence shown here is derived from an EMBL/GenBank/DDBJ whole genome shotgun (WGS) entry which is preliminary data.</text>
</comment>
<accession>M2U794</accession>
<dbReference type="InterPro" id="IPR052155">
    <property type="entry name" value="Biofilm_reg_signaling"/>
</dbReference>
<keyword evidence="1" id="KW-1133">Transmembrane helix</keyword>
<dbReference type="InterPro" id="IPR003660">
    <property type="entry name" value="HAMP_dom"/>
</dbReference>
<gene>
    <name evidence="3" type="ORF">C725_0849</name>
</gene>
<dbReference type="PANTHER" id="PTHR44757">
    <property type="entry name" value="DIGUANYLATE CYCLASE DGCP"/>
    <property type="match status" value="1"/>
</dbReference>
<feature type="transmembrane region" description="Helical" evidence="1">
    <location>
        <begin position="246"/>
        <end position="265"/>
    </location>
</feature>
<proteinExistence type="predicted"/>
<evidence type="ECO:0000256" key="1">
    <source>
        <dbReference type="SAM" id="Phobius"/>
    </source>
</evidence>
<dbReference type="Pfam" id="PF00990">
    <property type="entry name" value="GGDEF"/>
    <property type="match status" value="1"/>
</dbReference>
<evidence type="ECO:0000259" key="2">
    <source>
        <dbReference type="PROSITE" id="PS50885"/>
    </source>
</evidence>
<sequence length="487" mass="52006">MFAALFTGAIGLALLGIQISIADTASAHAQRDMTETAARFEREWNAAARTMHGEASLLAKDFGFRRAAATGDTPTIESALLNLARRGGRPLALFIGTEGAVAGERRQGSVPGAALIQALEAERRNGTLVLGNETYWTVAEPVDAPQRIGWVLFGERLDGRGLAGSSFAPPPFMRVRIEKGAALPEGLKRRLSDNPQREAVTVRAEGAVTRVLPLPALLRDSRREYFVLSFSLAAATAEYRSVAIDAATICLLVLLVVLAASWLLARRLSRPIDALGAAVDEVAAGRQVALDIRGGDVFGRMARSLSGMSQTIAELSHSARHDALTMLPNRRAFQEQLEAALSARQPATLILVDLDRFKPVNDTYGHPVGDALLQGIAHRLGRAASRVRGTAARLGGTSSLRSWPGRAQRTGRSTWPAGSSPLLIVPSRPLASPLRRVRASVWRARPMTGGGSPISSPPPTLRFIRRKVPGAAECAVSARRTSGSFPI</sequence>
<keyword evidence="1" id="KW-0812">Transmembrane</keyword>
<keyword evidence="1" id="KW-0472">Membrane</keyword>
<dbReference type="Gene3D" id="6.10.340.10">
    <property type="match status" value="1"/>
</dbReference>
<dbReference type="Proteomes" id="UP000011717">
    <property type="component" value="Unassembled WGS sequence"/>
</dbReference>
<feature type="domain" description="HAMP" evidence="2">
    <location>
        <begin position="266"/>
        <end position="317"/>
    </location>
</feature>
<dbReference type="GO" id="GO:0016020">
    <property type="term" value="C:membrane"/>
    <property type="evidence" value="ECO:0007669"/>
    <property type="project" value="InterPro"/>
</dbReference>
<dbReference type="OrthoDB" id="384661at2"/>